<keyword evidence="8" id="KW-0677">Repeat</keyword>
<evidence type="ECO:0000256" key="5">
    <source>
        <dbReference type="ARBA" id="ARBA00022679"/>
    </source>
</evidence>
<keyword evidence="13 20" id="KW-0472">Membrane</keyword>
<dbReference type="FunFam" id="2.10.25.10:FF:000038">
    <property type="entry name" value="Fibrillin 2"/>
    <property type="match status" value="1"/>
</dbReference>
<dbReference type="PROSITE" id="PS50011">
    <property type="entry name" value="PROTEIN_KINASE_DOM"/>
    <property type="match status" value="1"/>
</dbReference>
<sequence length="728" mass="80667">MAFAAAQSLPGCLQKCGQVEIPYPFGVGVQSGTGNNNCFFQEAFQMDCRNSTLFHGNAEISSISLKGQMDMCMPVSRICFNDTGGEIGKISVSLSTPGFTISSSENKFVSVGCDTYGYLNSFQNSHTYSTGCLTRCYGVPSYQQDDGTCSGIGCCRVDIPLGMRNISIEAFSFNSQQKASDFNNCSYAFVAKEGWFNFSTADLRSLPFDKALLVVDWAISDGTCENERTSQDYACKSNTHCEDSGYGFGYRCICEPGFEGNPYLPEGCRDIDECKESTHDCTSEDNCRNTVGSYECFCPRGYTGTGTKGTGCHPPWRHNSLTILHIVASVGLIVLFVSVAWLYLIYQKRKLMKEKEKFFRQNGGDILQQKLSVKQDSSLTAKIFTAQELKRATNNFHDSLVIGQGGFGTVYKGILPDNTVVAIKKSKLMEQSQIEQFINEVMILSQINHRNVVKLLGCCLETEVPLLVYEFVNNGTLFESIHNKSKACAFTWETRLRIAAEVAGALSYLHSAASTPIILRDVKSANILLDKTLTAKVSDFGASRLMPLDQVELATMVQGTFGYLDPEYMQTNQLTEKSDVYSFGVVVLELLTGRKAVSFDGPEEERSLAMHFLSSLNESRLFELVERGMVNDENEKTLKEVAELAAKCLRLKGEERPSMKEVAMELEGIRMTGKHPWINKHFNNAAESHSLLPQQTSRLTESVDSIVYRNTAWDSITDGVPIDLDDGR</sequence>
<dbReference type="SMART" id="SM00220">
    <property type="entry name" value="S_TKc"/>
    <property type="match status" value="1"/>
</dbReference>
<dbReference type="FunFam" id="1.10.510.10:FF:000084">
    <property type="entry name" value="Wall-associated receptor kinase 2"/>
    <property type="match status" value="1"/>
</dbReference>
<dbReference type="InterPro" id="IPR001245">
    <property type="entry name" value="Ser-Thr/Tyr_kinase_cat_dom"/>
</dbReference>
<dbReference type="InterPro" id="IPR001881">
    <property type="entry name" value="EGF-like_Ca-bd_dom"/>
</dbReference>
<keyword evidence="2" id="KW-0723">Serine/threonine-protein kinase</keyword>
<dbReference type="InterPro" id="IPR011009">
    <property type="entry name" value="Kinase-like_dom_sf"/>
</dbReference>
<evidence type="ECO:0000256" key="4">
    <source>
        <dbReference type="ARBA" id="ARBA00022553"/>
    </source>
</evidence>
<keyword evidence="12 20" id="KW-1133">Transmembrane helix</keyword>
<evidence type="ECO:0000256" key="8">
    <source>
        <dbReference type="ARBA" id="ARBA00022737"/>
    </source>
</evidence>
<evidence type="ECO:0000256" key="1">
    <source>
        <dbReference type="ARBA" id="ARBA00004479"/>
    </source>
</evidence>
<keyword evidence="10" id="KW-0418">Kinase</keyword>
<dbReference type="CDD" id="cd00054">
    <property type="entry name" value="EGF_CA"/>
    <property type="match status" value="1"/>
</dbReference>
<keyword evidence="11 19" id="KW-0067">ATP-binding</keyword>
<feature type="domain" description="EGF-like" evidence="22">
    <location>
        <begin position="270"/>
        <end position="313"/>
    </location>
</feature>
<evidence type="ECO:0000256" key="19">
    <source>
        <dbReference type="PROSITE-ProRule" id="PRU10141"/>
    </source>
</evidence>
<dbReference type="InterPro" id="IPR045274">
    <property type="entry name" value="WAK-like"/>
</dbReference>
<proteinExistence type="predicted"/>
<keyword evidence="24" id="KW-1185">Reference proteome</keyword>
<dbReference type="Gene3D" id="3.30.200.20">
    <property type="entry name" value="Phosphorylase Kinase, domain 1"/>
    <property type="match status" value="1"/>
</dbReference>
<evidence type="ECO:0000313" key="23">
    <source>
        <dbReference type="EMBL" id="KAK4273963.1"/>
    </source>
</evidence>
<comment type="caution">
    <text evidence="23">The sequence shown here is derived from an EMBL/GenBank/DDBJ whole genome shotgun (WGS) entry which is preliminary data.</text>
</comment>
<dbReference type="InterPro" id="IPR018097">
    <property type="entry name" value="EGF_Ca-bd_CS"/>
</dbReference>
<keyword evidence="6 20" id="KW-0812">Transmembrane</keyword>
<dbReference type="InterPro" id="IPR000742">
    <property type="entry name" value="EGF"/>
</dbReference>
<comment type="catalytic activity">
    <reaction evidence="16">
        <text>L-threonyl-[protein] + ATP = O-phospho-L-threonyl-[protein] + ADP + H(+)</text>
        <dbReference type="Rhea" id="RHEA:46608"/>
        <dbReference type="Rhea" id="RHEA-COMP:11060"/>
        <dbReference type="Rhea" id="RHEA-COMP:11605"/>
        <dbReference type="ChEBI" id="CHEBI:15378"/>
        <dbReference type="ChEBI" id="CHEBI:30013"/>
        <dbReference type="ChEBI" id="CHEBI:30616"/>
        <dbReference type="ChEBI" id="CHEBI:61977"/>
        <dbReference type="ChEBI" id="CHEBI:456216"/>
    </reaction>
</comment>
<evidence type="ECO:0000256" key="20">
    <source>
        <dbReference type="SAM" id="Phobius"/>
    </source>
</evidence>
<comment type="catalytic activity">
    <reaction evidence="15">
        <text>L-seryl-[protein] + ATP = O-phospho-L-seryl-[protein] + ADP + H(+)</text>
        <dbReference type="Rhea" id="RHEA:17989"/>
        <dbReference type="Rhea" id="RHEA-COMP:9863"/>
        <dbReference type="Rhea" id="RHEA-COMP:11604"/>
        <dbReference type="ChEBI" id="CHEBI:15378"/>
        <dbReference type="ChEBI" id="CHEBI:29999"/>
        <dbReference type="ChEBI" id="CHEBI:30616"/>
        <dbReference type="ChEBI" id="CHEBI:83421"/>
        <dbReference type="ChEBI" id="CHEBI:456216"/>
    </reaction>
</comment>
<dbReference type="Proteomes" id="UP001293593">
    <property type="component" value="Unassembled WGS sequence"/>
</dbReference>
<dbReference type="GO" id="GO:0005524">
    <property type="term" value="F:ATP binding"/>
    <property type="evidence" value="ECO:0007669"/>
    <property type="project" value="UniProtKB-UniRule"/>
</dbReference>
<dbReference type="SMART" id="SM00181">
    <property type="entry name" value="EGF"/>
    <property type="match status" value="2"/>
</dbReference>
<evidence type="ECO:0000256" key="3">
    <source>
        <dbReference type="ARBA" id="ARBA00022536"/>
    </source>
</evidence>
<dbReference type="CDD" id="cd14066">
    <property type="entry name" value="STKc_IRAK"/>
    <property type="match status" value="1"/>
</dbReference>
<dbReference type="GO" id="GO:0007166">
    <property type="term" value="P:cell surface receptor signaling pathway"/>
    <property type="evidence" value="ECO:0007669"/>
    <property type="project" value="InterPro"/>
</dbReference>
<reference evidence="23" key="1">
    <citation type="submission" date="2023-10" db="EMBL/GenBank/DDBJ databases">
        <title>Chromosome-level genome of the transformable northern wattle, Acacia crassicarpa.</title>
        <authorList>
            <person name="Massaro I."/>
            <person name="Sinha N.R."/>
            <person name="Poethig S."/>
            <person name="Leichty A.R."/>
        </authorList>
    </citation>
    <scope>NUCLEOTIDE SEQUENCE</scope>
    <source>
        <strain evidence="23">Acra3RX</strain>
        <tissue evidence="23">Leaf</tissue>
    </source>
</reference>
<dbReference type="Pfam" id="PF07645">
    <property type="entry name" value="EGF_CA"/>
    <property type="match status" value="1"/>
</dbReference>
<dbReference type="InterPro" id="IPR049883">
    <property type="entry name" value="NOTCH1_EGF-like"/>
</dbReference>
<protein>
    <submittedName>
        <fullName evidence="23">Uncharacterized protein</fullName>
    </submittedName>
</protein>
<dbReference type="PROSITE" id="PS00107">
    <property type="entry name" value="PROTEIN_KINASE_ATP"/>
    <property type="match status" value="1"/>
</dbReference>
<dbReference type="Gene3D" id="2.10.25.10">
    <property type="entry name" value="Laminin"/>
    <property type="match status" value="1"/>
</dbReference>
<feature type="domain" description="Protein kinase" evidence="21">
    <location>
        <begin position="396"/>
        <end position="678"/>
    </location>
</feature>
<dbReference type="EMBL" id="JAWXYG010000004">
    <property type="protein sequence ID" value="KAK4273963.1"/>
    <property type="molecule type" value="Genomic_DNA"/>
</dbReference>
<accession>A0AAE1JQT0</accession>
<comment type="function">
    <text evidence="17">Serine/threonine-protein kinase that may function as a signaling receptor of extracellular matrix component. Binding to pectin may have significance in the control of cell expansion, morphogenesis and development.</text>
</comment>
<keyword evidence="3 18" id="KW-0245">EGF-like domain</keyword>
<gene>
    <name evidence="23" type="ORF">QN277_017260</name>
</gene>
<dbReference type="PROSITE" id="PS00010">
    <property type="entry name" value="ASX_HYDROXYL"/>
    <property type="match status" value="1"/>
</dbReference>
<dbReference type="AlphaFoldDB" id="A0AAE1JQT0"/>
<dbReference type="InterPro" id="IPR017441">
    <property type="entry name" value="Protein_kinase_ATP_BS"/>
</dbReference>
<dbReference type="SUPFAM" id="SSF57196">
    <property type="entry name" value="EGF/Laminin"/>
    <property type="match status" value="1"/>
</dbReference>
<dbReference type="GO" id="GO:0004674">
    <property type="term" value="F:protein serine/threonine kinase activity"/>
    <property type="evidence" value="ECO:0007669"/>
    <property type="project" value="UniProtKB-KW"/>
</dbReference>
<evidence type="ECO:0000256" key="2">
    <source>
        <dbReference type="ARBA" id="ARBA00022527"/>
    </source>
</evidence>
<dbReference type="GO" id="GO:0005509">
    <property type="term" value="F:calcium ion binding"/>
    <property type="evidence" value="ECO:0007669"/>
    <property type="project" value="InterPro"/>
</dbReference>
<evidence type="ECO:0000256" key="17">
    <source>
        <dbReference type="ARBA" id="ARBA00058961"/>
    </source>
</evidence>
<evidence type="ECO:0000256" key="15">
    <source>
        <dbReference type="ARBA" id="ARBA00047558"/>
    </source>
</evidence>
<evidence type="ECO:0000256" key="12">
    <source>
        <dbReference type="ARBA" id="ARBA00022989"/>
    </source>
</evidence>
<evidence type="ECO:0000256" key="6">
    <source>
        <dbReference type="ARBA" id="ARBA00022692"/>
    </source>
</evidence>
<dbReference type="PROSITE" id="PS01187">
    <property type="entry name" value="EGF_CA"/>
    <property type="match status" value="1"/>
</dbReference>
<evidence type="ECO:0000256" key="13">
    <source>
        <dbReference type="ARBA" id="ARBA00023136"/>
    </source>
</evidence>
<evidence type="ECO:0000259" key="21">
    <source>
        <dbReference type="PROSITE" id="PS50011"/>
    </source>
</evidence>
<keyword evidence="5" id="KW-0808">Transferase</keyword>
<evidence type="ECO:0000256" key="18">
    <source>
        <dbReference type="PROSITE-ProRule" id="PRU00076"/>
    </source>
</evidence>
<name>A0AAE1JQT0_9FABA</name>
<evidence type="ECO:0000256" key="7">
    <source>
        <dbReference type="ARBA" id="ARBA00022729"/>
    </source>
</evidence>
<feature type="transmembrane region" description="Helical" evidence="20">
    <location>
        <begin position="323"/>
        <end position="346"/>
    </location>
</feature>
<dbReference type="Pfam" id="PF07714">
    <property type="entry name" value="PK_Tyr_Ser-Thr"/>
    <property type="match status" value="1"/>
</dbReference>
<dbReference type="Gene3D" id="1.10.510.10">
    <property type="entry name" value="Transferase(Phosphotransferase) domain 1"/>
    <property type="match status" value="1"/>
</dbReference>
<dbReference type="InterPro" id="IPR000152">
    <property type="entry name" value="EGF-type_Asp/Asn_hydroxyl_site"/>
</dbReference>
<dbReference type="PANTHER" id="PTHR27005:SF470">
    <property type="entry name" value="ASSOCIATED KINASE-LIKE PROTEIN, PUTATIVE-RELATED"/>
    <property type="match status" value="1"/>
</dbReference>
<dbReference type="FunFam" id="3.30.200.20:FF:000043">
    <property type="entry name" value="Wall-associated receptor kinase 2"/>
    <property type="match status" value="1"/>
</dbReference>
<keyword evidence="4" id="KW-0597">Phosphoprotein</keyword>
<dbReference type="PROSITE" id="PS50026">
    <property type="entry name" value="EGF_3"/>
    <property type="match status" value="1"/>
</dbReference>
<dbReference type="PANTHER" id="PTHR27005">
    <property type="entry name" value="WALL-ASSOCIATED RECEPTOR KINASE-LIKE 21"/>
    <property type="match status" value="1"/>
</dbReference>
<dbReference type="GO" id="GO:0005886">
    <property type="term" value="C:plasma membrane"/>
    <property type="evidence" value="ECO:0007669"/>
    <property type="project" value="TreeGrafter"/>
</dbReference>
<evidence type="ECO:0000256" key="16">
    <source>
        <dbReference type="ARBA" id="ARBA00047951"/>
    </source>
</evidence>
<dbReference type="SUPFAM" id="SSF56112">
    <property type="entry name" value="Protein kinase-like (PK-like)"/>
    <property type="match status" value="1"/>
</dbReference>
<organism evidence="23 24">
    <name type="scientific">Acacia crassicarpa</name>
    <name type="common">northern wattle</name>
    <dbReference type="NCBI Taxonomy" id="499986"/>
    <lineage>
        <taxon>Eukaryota</taxon>
        <taxon>Viridiplantae</taxon>
        <taxon>Streptophyta</taxon>
        <taxon>Embryophyta</taxon>
        <taxon>Tracheophyta</taxon>
        <taxon>Spermatophyta</taxon>
        <taxon>Magnoliopsida</taxon>
        <taxon>eudicotyledons</taxon>
        <taxon>Gunneridae</taxon>
        <taxon>Pentapetalae</taxon>
        <taxon>rosids</taxon>
        <taxon>fabids</taxon>
        <taxon>Fabales</taxon>
        <taxon>Fabaceae</taxon>
        <taxon>Caesalpinioideae</taxon>
        <taxon>mimosoid clade</taxon>
        <taxon>Acacieae</taxon>
        <taxon>Acacia</taxon>
    </lineage>
</organism>
<evidence type="ECO:0000256" key="10">
    <source>
        <dbReference type="ARBA" id="ARBA00022777"/>
    </source>
</evidence>
<comment type="subcellular location">
    <subcellularLocation>
        <location evidence="1">Membrane</location>
        <topology evidence="1">Single-pass type I membrane protein</topology>
    </subcellularLocation>
</comment>
<dbReference type="InterPro" id="IPR000719">
    <property type="entry name" value="Prot_kinase_dom"/>
</dbReference>
<feature type="binding site" evidence="19">
    <location>
        <position position="425"/>
    </location>
    <ligand>
        <name>ATP</name>
        <dbReference type="ChEBI" id="CHEBI:30616"/>
    </ligand>
</feature>
<evidence type="ECO:0000259" key="22">
    <source>
        <dbReference type="PROSITE" id="PS50026"/>
    </source>
</evidence>
<dbReference type="SMART" id="SM00179">
    <property type="entry name" value="EGF_CA"/>
    <property type="match status" value="1"/>
</dbReference>
<evidence type="ECO:0000256" key="9">
    <source>
        <dbReference type="ARBA" id="ARBA00022741"/>
    </source>
</evidence>
<keyword evidence="9 19" id="KW-0547">Nucleotide-binding</keyword>
<evidence type="ECO:0000256" key="11">
    <source>
        <dbReference type="ARBA" id="ARBA00022840"/>
    </source>
</evidence>
<evidence type="ECO:0000256" key="14">
    <source>
        <dbReference type="ARBA" id="ARBA00023157"/>
    </source>
</evidence>
<keyword evidence="14" id="KW-1015">Disulfide bond</keyword>
<comment type="caution">
    <text evidence="18">Lacks conserved residue(s) required for the propagation of feature annotation.</text>
</comment>
<keyword evidence="7" id="KW-0732">Signal</keyword>
<evidence type="ECO:0000313" key="24">
    <source>
        <dbReference type="Proteomes" id="UP001293593"/>
    </source>
</evidence>